<accession>A0ABN8MFS9</accession>
<dbReference type="Proteomes" id="UP001159427">
    <property type="component" value="Unassembled WGS sequence"/>
</dbReference>
<evidence type="ECO:0000313" key="7">
    <source>
        <dbReference type="Proteomes" id="UP001159427"/>
    </source>
</evidence>
<evidence type="ECO:0000256" key="1">
    <source>
        <dbReference type="ARBA" id="ARBA00005234"/>
    </source>
</evidence>
<dbReference type="InterPro" id="IPR038765">
    <property type="entry name" value="Papain-like_cys_pep_sf"/>
</dbReference>
<evidence type="ECO:0000259" key="5">
    <source>
        <dbReference type="PROSITE" id="PS50600"/>
    </source>
</evidence>
<evidence type="ECO:0000256" key="2">
    <source>
        <dbReference type="ARBA" id="ARBA00022670"/>
    </source>
</evidence>
<keyword evidence="3" id="KW-0378">Hydrolase</keyword>
<reference evidence="6 7" key="1">
    <citation type="submission" date="2022-05" db="EMBL/GenBank/DDBJ databases">
        <authorList>
            <consortium name="Genoscope - CEA"/>
            <person name="William W."/>
        </authorList>
    </citation>
    <scope>NUCLEOTIDE SEQUENCE [LARGE SCALE GENOMIC DNA]</scope>
</reference>
<name>A0ABN8MFS9_9CNID</name>
<dbReference type="InterPro" id="IPR003653">
    <property type="entry name" value="Peptidase_C48_C"/>
</dbReference>
<organism evidence="6 7">
    <name type="scientific">Porites evermanni</name>
    <dbReference type="NCBI Taxonomy" id="104178"/>
    <lineage>
        <taxon>Eukaryota</taxon>
        <taxon>Metazoa</taxon>
        <taxon>Cnidaria</taxon>
        <taxon>Anthozoa</taxon>
        <taxon>Hexacorallia</taxon>
        <taxon>Scleractinia</taxon>
        <taxon>Fungiina</taxon>
        <taxon>Poritidae</taxon>
        <taxon>Porites</taxon>
    </lineage>
</organism>
<dbReference type="EMBL" id="CALNXI010000451">
    <property type="protein sequence ID" value="CAH3027410.1"/>
    <property type="molecule type" value="Genomic_DNA"/>
</dbReference>
<dbReference type="Pfam" id="PF02902">
    <property type="entry name" value="Peptidase_C48"/>
    <property type="match status" value="1"/>
</dbReference>
<keyword evidence="7" id="KW-1185">Reference proteome</keyword>
<comment type="caution">
    <text evidence="6">The sequence shown here is derived from an EMBL/GenBank/DDBJ whole genome shotgun (WGS) entry which is preliminary data.</text>
</comment>
<evidence type="ECO:0000256" key="3">
    <source>
        <dbReference type="ARBA" id="ARBA00022801"/>
    </source>
</evidence>
<dbReference type="PANTHER" id="PTHR12606:SF141">
    <property type="entry name" value="GH15225P-RELATED"/>
    <property type="match status" value="1"/>
</dbReference>
<comment type="similarity">
    <text evidence="1">Belongs to the peptidase C48 family.</text>
</comment>
<keyword evidence="2" id="KW-0645">Protease</keyword>
<protein>
    <recommendedName>
        <fullName evidence="5">Ubiquitin-like protease family profile domain-containing protein</fullName>
    </recommendedName>
</protein>
<dbReference type="SUPFAM" id="SSF54001">
    <property type="entry name" value="Cysteine proteinases"/>
    <property type="match status" value="1"/>
</dbReference>
<evidence type="ECO:0000256" key="4">
    <source>
        <dbReference type="ARBA" id="ARBA00022807"/>
    </source>
</evidence>
<keyword evidence="4" id="KW-0788">Thiol protease</keyword>
<feature type="non-terminal residue" evidence="6">
    <location>
        <position position="1"/>
    </location>
</feature>
<evidence type="ECO:0000313" key="6">
    <source>
        <dbReference type="EMBL" id="CAH3027410.1"/>
    </source>
</evidence>
<proteinExistence type="inferred from homology"/>
<dbReference type="PANTHER" id="PTHR12606">
    <property type="entry name" value="SENTRIN/SUMO-SPECIFIC PROTEASE"/>
    <property type="match status" value="1"/>
</dbReference>
<feature type="domain" description="Ubiquitin-like protease family profile" evidence="5">
    <location>
        <begin position="134"/>
        <end position="293"/>
    </location>
</feature>
<gene>
    <name evidence="6" type="ORF">PEVE_00031521</name>
</gene>
<dbReference type="Gene3D" id="3.40.395.10">
    <property type="entry name" value="Adenoviral Proteinase, Chain A"/>
    <property type="match status" value="1"/>
</dbReference>
<sequence>EEWVAVSYGRDLRYIGRVVKEDKRAIRIQFLEKKADGYFQLKKRDEETEKDIVFMRNVDVQWKGIGRYEVLREKEIRKKHEEFWKTLRLKKKVVIHPIFSANHFIYLFSQSVESYWNINAHSDLSEVVCRVGVDEILVGDFKTIQPSMSAEEIEMMEKFSLRFREGIKVFAAESFVIEKIRTSEELSQLKSWKWMKKIDFSNQDLVLLPMCHASHWTLGVVNVKQKELLHYDSKSEKQGKSTTSGELFFNCMRKIMAANNMDVPSWKNISPTTPQQCDWQSCGVYVIKVAEFVVEEKKPFISQVEYH</sequence>
<dbReference type="PROSITE" id="PS50600">
    <property type="entry name" value="ULP_PROTEASE"/>
    <property type="match status" value="1"/>
</dbReference>